<evidence type="ECO:0000313" key="3">
    <source>
        <dbReference type="Proteomes" id="UP001163846"/>
    </source>
</evidence>
<feature type="region of interest" description="Disordered" evidence="1">
    <location>
        <begin position="1"/>
        <end position="33"/>
    </location>
</feature>
<protein>
    <submittedName>
        <fullName evidence="2">Uncharacterized protein</fullName>
    </submittedName>
</protein>
<proteinExistence type="predicted"/>
<keyword evidence="3" id="KW-1185">Reference proteome</keyword>
<gene>
    <name evidence="2" type="ORF">F5878DRAFT_661345</name>
</gene>
<name>A0AA38UEM7_9AGAR</name>
<comment type="caution">
    <text evidence="2">The sequence shown here is derived from an EMBL/GenBank/DDBJ whole genome shotgun (WGS) entry which is preliminary data.</text>
</comment>
<accession>A0AA38UEM7</accession>
<organism evidence="2 3">
    <name type="scientific">Lentinula raphanica</name>
    <dbReference type="NCBI Taxonomy" id="153919"/>
    <lineage>
        <taxon>Eukaryota</taxon>
        <taxon>Fungi</taxon>
        <taxon>Dikarya</taxon>
        <taxon>Basidiomycota</taxon>
        <taxon>Agaricomycotina</taxon>
        <taxon>Agaricomycetes</taxon>
        <taxon>Agaricomycetidae</taxon>
        <taxon>Agaricales</taxon>
        <taxon>Marasmiineae</taxon>
        <taxon>Omphalotaceae</taxon>
        <taxon>Lentinula</taxon>
    </lineage>
</organism>
<reference evidence="2" key="1">
    <citation type="submission" date="2022-08" db="EMBL/GenBank/DDBJ databases">
        <authorList>
            <consortium name="DOE Joint Genome Institute"/>
            <person name="Min B."/>
            <person name="Riley R."/>
            <person name="Sierra-Patev S."/>
            <person name="Naranjo-Ortiz M."/>
            <person name="Looney B."/>
            <person name="Konkel Z."/>
            <person name="Slot J.C."/>
            <person name="Sakamoto Y."/>
            <person name="Steenwyk J.L."/>
            <person name="Rokas A."/>
            <person name="Carro J."/>
            <person name="Camarero S."/>
            <person name="Ferreira P."/>
            <person name="Molpeceres G."/>
            <person name="Ruiz-Duenas F.J."/>
            <person name="Serrano A."/>
            <person name="Henrissat B."/>
            <person name="Drula E."/>
            <person name="Hughes K.W."/>
            <person name="Mata J.L."/>
            <person name="Ishikawa N.K."/>
            <person name="Vargas-Isla R."/>
            <person name="Ushijima S."/>
            <person name="Smith C.A."/>
            <person name="Ahrendt S."/>
            <person name="Andreopoulos W."/>
            <person name="He G."/>
            <person name="Labutti K."/>
            <person name="Lipzen A."/>
            <person name="Ng V."/>
            <person name="Sandor L."/>
            <person name="Barry K."/>
            <person name="Martinez A.T."/>
            <person name="Xiao Y."/>
            <person name="Gibbons J.G."/>
            <person name="Terashima K."/>
            <person name="Hibbett D.S."/>
            <person name="Grigoriev I.V."/>
        </authorList>
    </citation>
    <scope>NUCLEOTIDE SEQUENCE</scope>
    <source>
        <strain evidence="2">TFB9207</strain>
    </source>
</reference>
<feature type="compositionally biased region" description="Low complexity" evidence="1">
    <location>
        <begin position="1"/>
        <end position="18"/>
    </location>
</feature>
<evidence type="ECO:0000256" key="1">
    <source>
        <dbReference type="SAM" id="MobiDB-lite"/>
    </source>
</evidence>
<evidence type="ECO:0000313" key="2">
    <source>
        <dbReference type="EMBL" id="KAJ3838275.1"/>
    </source>
</evidence>
<sequence length="197" mass="22669">MPARNSPRSSRTATPMTTRRSRRRLSPSHTLLGPPFNGGLEPELLDQVPGSTLGLYFGRYQAIAERKRFASVSSVRNRHLRFIDIRDGFSSDTDADDIYKIRVVVDNRRYYVCGTYDQSSHDTNESVKTYGVTEIFKGDIVIFFHTIHEPGRFLDYLPRFPTTEEREEIVRRVLTAFARNVRSHVENGTILHHIVRG</sequence>
<dbReference type="EMBL" id="MU806192">
    <property type="protein sequence ID" value="KAJ3838275.1"/>
    <property type="molecule type" value="Genomic_DNA"/>
</dbReference>
<dbReference type="Proteomes" id="UP001163846">
    <property type="component" value="Unassembled WGS sequence"/>
</dbReference>
<dbReference type="AlphaFoldDB" id="A0AA38UEM7"/>